<gene>
    <name evidence="2" type="ORF">ERS027646_02667</name>
    <name evidence="1" type="ORF">ERS027659_01898</name>
</gene>
<reference evidence="3 4" key="1">
    <citation type="submission" date="2015-03" db="EMBL/GenBank/DDBJ databases">
        <authorList>
            <consortium name="Pathogen Informatics"/>
        </authorList>
    </citation>
    <scope>NUCLEOTIDE SEQUENCE [LARGE SCALE GENOMIC DNA]</scope>
    <source>
        <strain evidence="2 3">Bir 172</strain>
        <strain evidence="1 4">Bir 185</strain>
    </source>
</reference>
<dbReference type="Proteomes" id="UP000050164">
    <property type="component" value="Unassembled WGS sequence"/>
</dbReference>
<organism evidence="1 4">
    <name type="scientific">Mycobacterium tuberculosis</name>
    <dbReference type="NCBI Taxonomy" id="1773"/>
    <lineage>
        <taxon>Bacteria</taxon>
        <taxon>Bacillati</taxon>
        <taxon>Actinomycetota</taxon>
        <taxon>Actinomycetes</taxon>
        <taxon>Mycobacteriales</taxon>
        <taxon>Mycobacteriaceae</taxon>
        <taxon>Mycobacterium</taxon>
        <taxon>Mycobacterium tuberculosis complex</taxon>
    </lineage>
</organism>
<proteinExistence type="predicted"/>
<name>A0A655A1M3_MYCTX</name>
<dbReference type="EMBL" id="CNGE01000521">
    <property type="protein sequence ID" value="CKS91044.1"/>
    <property type="molecule type" value="Genomic_DNA"/>
</dbReference>
<dbReference type="AlphaFoldDB" id="A0A655A1M3"/>
<dbReference type="EMBL" id="CNFT01000395">
    <property type="protein sequence ID" value="CKR63826.1"/>
    <property type="molecule type" value="Genomic_DNA"/>
</dbReference>
<evidence type="ECO:0000313" key="4">
    <source>
        <dbReference type="Proteomes" id="UP000050164"/>
    </source>
</evidence>
<evidence type="ECO:0000313" key="1">
    <source>
        <dbReference type="EMBL" id="CKR63826.1"/>
    </source>
</evidence>
<accession>A0A655A1M3</accession>
<evidence type="ECO:0000313" key="3">
    <source>
        <dbReference type="Proteomes" id="UP000048948"/>
    </source>
</evidence>
<protein>
    <submittedName>
        <fullName evidence="1">Uncharacterized protein</fullName>
    </submittedName>
</protein>
<dbReference type="Proteomes" id="UP000048948">
    <property type="component" value="Unassembled WGS sequence"/>
</dbReference>
<evidence type="ECO:0000313" key="2">
    <source>
        <dbReference type="EMBL" id="CKS91044.1"/>
    </source>
</evidence>
<sequence>MPPFAMVAAISAFASGVSATSFWPILVIPSAALSGIGPTVDSATCSGVGRGGLSRPNARAMLRRASAPVRMPSWTNAVLHDLTNASRSDTVGSSPHGAPP</sequence>